<accession>A0A014NEF6</accession>
<reference evidence="3 4" key="1">
    <citation type="submission" date="2014-02" db="EMBL/GenBank/DDBJ databases">
        <title>The genome sequence of the entomopathogenic fungus Metarhizium robertsii ARSEF 2575.</title>
        <authorList>
            <person name="Giuliano Garisto Donzelli B."/>
            <person name="Roe B.A."/>
            <person name="Macmil S.L."/>
            <person name="Krasnoff S.B."/>
            <person name="Gibson D.M."/>
        </authorList>
    </citation>
    <scope>NUCLEOTIDE SEQUENCE [LARGE SCALE GENOMIC DNA]</scope>
    <source>
        <strain evidence="3 4">ARSEF 2575</strain>
    </source>
</reference>
<evidence type="ECO:0000313" key="4">
    <source>
        <dbReference type="Proteomes" id="UP000030151"/>
    </source>
</evidence>
<dbReference type="Proteomes" id="UP000030151">
    <property type="component" value="Unassembled WGS sequence"/>
</dbReference>
<evidence type="ECO:0000313" key="3">
    <source>
        <dbReference type="EMBL" id="EXV00377.1"/>
    </source>
</evidence>
<dbReference type="PANTHER" id="PTHR33365">
    <property type="entry name" value="YALI0B05434P"/>
    <property type="match status" value="1"/>
</dbReference>
<dbReference type="EMBL" id="JELW01000013">
    <property type="protein sequence ID" value="EXV00377.1"/>
    <property type="molecule type" value="Genomic_DNA"/>
</dbReference>
<organism evidence="3 4">
    <name type="scientific">Metarhizium robertsii</name>
    <dbReference type="NCBI Taxonomy" id="568076"/>
    <lineage>
        <taxon>Eukaryota</taxon>
        <taxon>Fungi</taxon>
        <taxon>Dikarya</taxon>
        <taxon>Ascomycota</taxon>
        <taxon>Pezizomycotina</taxon>
        <taxon>Sordariomycetes</taxon>
        <taxon>Hypocreomycetidae</taxon>
        <taxon>Hypocreales</taxon>
        <taxon>Clavicipitaceae</taxon>
        <taxon>Metarhizium</taxon>
    </lineage>
</organism>
<dbReference type="InterPro" id="IPR021765">
    <property type="entry name" value="UstYa-like"/>
</dbReference>
<dbReference type="GO" id="GO:0043386">
    <property type="term" value="P:mycotoxin biosynthetic process"/>
    <property type="evidence" value="ECO:0007669"/>
    <property type="project" value="InterPro"/>
</dbReference>
<evidence type="ECO:0000256" key="2">
    <source>
        <dbReference type="ARBA" id="ARBA00035112"/>
    </source>
</evidence>
<dbReference type="Pfam" id="PF11807">
    <property type="entry name" value="UstYa"/>
    <property type="match status" value="1"/>
</dbReference>
<evidence type="ECO:0000256" key="1">
    <source>
        <dbReference type="ARBA" id="ARBA00004685"/>
    </source>
</evidence>
<name>A0A014NEF6_9HYPO</name>
<comment type="pathway">
    <text evidence="1">Mycotoxin biosynthesis.</text>
</comment>
<comment type="caution">
    <text evidence="3">The sequence shown here is derived from an EMBL/GenBank/DDBJ whole genome shotgun (WGS) entry which is preliminary data.</text>
</comment>
<proteinExistence type="inferred from homology"/>
<dbReference type="HOGENOM" id="CLU_042941_2_0_1"/>
<gene>
    <name evidence="3" type="ORF">X797_006437</name>
</gene>
<sequence>MVSNGHYPFWSRFTLRTMKSTADEIFASRNHHSYEKASSSDEDHLLCENGSFLDQKTHRSRLDAPSKYGLIRTAVLICSVVLNKDVYFEKWELLALILTTHTNNLAPLQEAIRYKTVLFTSGFGSQKTKYMGNSTAADDAWKALYPRTVVRIPKSSADQLVNQTIPLNGDEDHFPVLISVFHEMHCLDSIRHIYFGHTKGFDQNPVINEAILAPEHIDHCFDSLRQTLMCGGDVAPMPYKWVEERKKALGHLDVQHTCRDYEALLEWAGRPEHDITGWDEKIKPTSIP</sequence>
<dbReference type="AlphaFoldDB" id="A0A014NEF6"/>
<dbReference type="PANTHER" id="PTHR33365:SF4">
    <property type="entry name" value="CYCLOCHLOROTINE BIOSYNTHESIS PROTEIN O"/>
    <property type="match status" value="1"/>
</dbReference>
<protein>
    <submittedName>
        <fullName evidence="3">DUF3328 domain protein</fullName>
    </submittedName>
</protein>
<dbReference type="eggNOG" id="ENOG502SJ2Y">
    <property type="taxonomic scope" value="Eukaryota"/>
</dbReference>
<comment type="similarity">
    <text evidence="2">Belongs to the ustYa family.</text>
</comment>